<keyword evidence="2" id="KW-1185">Reference proteome</keyword>
<comment type="caution">
    <text evidence="1">The sequence shown here is derived from an EMBL/GenBank/DDBJ whole genome shotgun (WGS) entry which is preliminary data.</text>
</comment>
<gene>
    <name evidence="1" type="ORF">NPIL_148181</name>
</gene>
<sequence>MTTFHWMPTHQAIVIPPPSHRPIPRIVCSRRRGARRLSTRRRRFELNSNEKRTTPLLFCVKGPREGQGKYFESYSFDRGEADEKNVFLQLYCCKICGIFVRS</sequence>
<evidence type="ECO:0000313" key="2">
    <source>
        <dbReference type="Proteomes" id="UP000887013"/>
    </source>
</evidence>
<dbReference type="AlphaFoldDB" id="A0A8X6I9T5"/>
<dbReference type="Proteomes" id="UP000887013">
    <property type="component" value="Unassembled WGS sequence"/>
</dbReference>
<dbReference type="EMBL" id="BMAW01088925">
    <property type="protein sequence ID" value="GFS37239.1"/>
    <property type="molecule type" value="Genomic_DNA"/>
</dbReference>
<organism evidence="1 2">
    <name type="scientific">Nephila pilipes</name>
    <name type="common">Giant wood spider</name>
    <name type="synonym">Nephila maculata</name>
    <dbReference type="NCBI Taxonomy" id="299642"/>
    <lineage>
        <taxon>Eukaryota</taxon>
        <taxon>Metazoa</taxon>
        <taxon>Ecdysozoa</taxon>
        <taxon>Arthropoda</taxon>
        <taxon>Chelicerata</taxon>
        <taxon>Arachnida</taxon>
        <taxon>Araneae</taxon>
        <taxon>Araneomorphae</taxon>
        <taxon>Entelegynae</taxon>
        <taxon>Araneoidea</taxon>
        <taxon>Nephilidae</taxon>
        <taxon>Nephila</taxon>
    </lineage>
</organism>
<protein>
    <submittedName>
        <fullName evidence="1">Uncharacterized protein</fullName>
    </submittedName>
</protein>
<proteinExistence type="predicted"/>
<reference evidence="1" key="1">
    <citation type="submission" date="2020-08" db="EMBL/GenBank/DDBJ databases">
        <title>Multicomponent nature underlies the extraordinary mechanical properties of spider dragline silk.</title>
        <authorList>
            <person name="Kono N."/>
            <person name="Nakamura H."/>
            <person name="Mori M."/>
            <person name="Yoshida Y."/>
            <person name="Ohtoshi R."/>
            <person name="Malay A.D."/>
            <person name="Moran D.A.P."/>
            <person name="Tomita M."/>
            <person name="Numata K."/>
            <person name="Arakawa K."/>
        </authorList>
    </citation>
    <scope>NUCLEOTIDE SEQUENCE</scope>
</reference>
<accession>A0A8X6I9T5</accession>
<evidence type="ECO:0000313" key="1">
    <source>
        <dbReference type="EMBL" id="GFS37239.1"/>
    </source>
</evidence>
<name>A0A8X6I9T5_NEPPI</name>